<evidence type="ECO:0000256" key="1">
    <source>
        <dbReference type="SAM" id="Phobius"/>
    </source>
</evidence>
<accession>A0A081PUM5</accession>
<feature type="transmembrane region" description="Helical" evidence="1">
    <location>
        <begin position="20"/>
        <end position="39"/>
    </location>
</feature>
<reference evidence="2 3" key="1">
    <citation type="submission" date="2014-05" db="EMBL/GenBank/DDBJ databases">
        <authorList>
            <person name="Daugherty S.C."/>
            <person name="Tallon L.J."/>
            <person name="Sadzewicz L."/>
            <person name="Kilian M."/>
            <person name="Tettelin H."/>
        </authorList>
    </citation>
    <scope>NUCLEOTIDE SEQUENCE [LARGE SCALE GENOMIC DNA]</scope>
    <source>
        <strain evidence="2 3">SK1126</strain>
    </source>
</reference>
<sequence>MKIKFKENNTITSIKYKSFLFVKLPLLAILYAVVINFILSFKLTAISDLLTSKGIIPLILIILLAYLIFKNYASFKDLRENYKAKNIDGINILVKLIRIHDMVKVRELGFNKTIYNYTFSWEDIIFPAINNHINGSKLEPLVKKYSLQVLSMNIPAKMIGNVIYVDPKVLEECIKNDIEERNKLLNF</sequence>
<keyword evidence="1" id="KW-1133">Transmembrane helix</keyword>
<organism evidence="2 3">
    <name type="scientific">Streptococcus mitis</name>
    <dbReference type="NCBI Taxonomy" id="28037"/>
    <lineage>
        <taxon>Bacteria</taxon>
        <taxon>Bacillati</taxon>
        <taxon>Bacillota</taxon>
        <taxon>Bacilli</taxon>
        <taxon>Lactobacillales</taxon>
        <taxon>Streptococcaceae</taxon>
        <taxon>Streptococcus</taxon>
        <taxon>Streptococcus mitis group</taxon>
    </lineage>
</organism>
<dbReference type="AlphaFoldDB" id="A0A081PUM5"/>
<gene>
    <name evidence="2" type="ORF">SK1126_0106</name>
</gene>
<protein>
    <submittedName>
        <fullName evidence="2">Uncharacterized protein</fullName>
    </submittedName>
</protein>
<keyword evidence="1" id="KW-0472">Membrane</keyword>
<evidence type="ECO:0000313" key="2">
    <source>
        <dbReference type="EMBL" id="KEQ34398.1"/>
    </source>
</evidence>
<comment type="caution">
    <text evidence="2">The sequence shown here is derived from an EMBL/GenBank/DDBJ whole genome shotgun (WGS) entry which is preliminary data.</text>
</comment>
<proteinExistence type="predicted"/>
<dbReference type="Proteomes" id="UP000028093">
    <property type="component" value="Unassembled WGS sequence"/>
</dbReference>
<dbReference type="EMBL" id="JPFT01000001">
    <property type="protein sequence ID" value="KEQ34398.1"/>
    <property type="molecule type" value="Genomic_DNA"/>
</dbReference>
<name>A0A081PUM5_STRMT</name>
<evidence type="ECO:0000313" key="3">
    <source>
        <dbReference type="Proteomes" id="UP000028093"/>
    </source>
</evidence>
<keyword evidence="1" id="KW-0812">Transmembrane</keyword>
<dbReference type="PATRIC" id="fig|28037.99.peg.97"/>
<dbReference type="RefSeq" id="WP_033681049.1">
    <property type="nucleotide sequence ID" value="NZ_JPFT01000001.1"/>
</dbReference>
<feature type="transmembrane region" description="Helical" evidence="1">
    <location>
        <begin position="51"/>
        <end position="69"/>
    </location>
</feature>